<evidence type="ECO:0000256" key="6">
    <source>
        <dbReference type="ARBA" id="ARBA00042523"/>
    </source>
</evidence>
<sequence length="288" mass="31954">MSLLSVTEQEYLRTSLESKNNNNLQPIRPDGRKIDQFRPMGISLDFLPTSNGSTRLVSSDGTEIIVSSKVECVDATGLDLGDFLVIDLDIQGYRDDSIYVNQMKSILYKSLNSKLMESGCLKINAKYSFKLCLDVLVLSKFSYPLSLISMAIYTTLQSTNVPMLLESESEKNANISGRSGANQPKDIELNIDELPQFNDYDMKPLNFQSPLIFLIALIGDNCIVDPSELESSVADNCLLVSFYDKKVTAPIKSISLNDSYIKGFTPQHLQKSIKLVEKIAPDVVAALN</sequence>
<dbReference type="InterPro" id="IPR020568">
    <property type="entry name" value="Ribosomal_Su5_D2-typ_SF"/>
</dbReference>
<evidence type="ECO:0000313" key="7">
    <source>
        <dbReference type="EMBL" id="OEJ88262.1"/>
    </source>
</evidence>
<dbReference type="GO" id="GO:0000176">
    <property type="term" value="C:nuclear exosome (RNase complex)"/>
    <property type="evidence" value="ECO:0007669"/>
    <property type="project" value="TreeGrafter"/>
</dbReference>
<evidence type="ECO:0000256" key="2">
    <source>
        <dbReference type="ARBA" id="ARBA00004604"/>
    </source>
</evidence>
<organism evidence="7 8">
    <name type="scientific">Hanseniaspora osmophila</name>
    <dbReference type="NCBI Taxonomy" id="56408"/>
    <lineage>
        <taxon>Eukaryota</taxon>
        <taxon>Fungi</taxon>
        <taxon>Dikarya</taxon>
        <taxon>Ascomycota</taxon>
        <taxon>Saccharomycotina</taxon>
        <taxon>Saccharomycetes</taxon>
        <taxon>Saccharomycodales</taxon>
        <taxon>Saccharomycodaceae</taxon>
        <taxon>Hanseniaspora</taxon>
    </lineage>
</organism>
<proteinExistence type="inferred from homology"/>
<dbReference type="Gene3D" id="3.30.230.70">
    <property type="entry name" value="GHMP Kinase, N-terminal domain"/>
    <property type="match status" value="1"/>
</dbReference>
<dbReference type="FunCoup" id="A0A1E5RMZ7">
    <property type="interactions" value="172"/>
</dbReference>
<dbReference type="SUPFAM" id="SSF54211">
    <property type="entry name" value="Ribosomal protein S5 domain 2-like"/>
    <property type="match status" value="1"/>
</dbReference>
<dbReference type="SUPFAM" id="SSF55666">
    <property type="entry name" value="Ribonuclease PH domain 2-like"/>
    <property type="match status" value="1"/>
</dbReference>
<dbReference type="OrthoDB" id="272245at2759"/>
<name>A0A1E5RMZ7_9ASCO</name>
<accession>A0A1E5RMZ7</accession>
<dbReference type="GO" id="GO:0071028">
    <property type="term" value="P:nuclear mRNA surveillance"/>
    <property type="evidence" value="ECO:0007669"/>
    <property type="project" value="TreeGrafter"/>
</dbReference>
<evidence type="ECO:0000256" key="3">
    <source>
        <dbReference type="ARBA" id="ARBA00006678"/>
    </source>
</evidence>
<keyword evidence="5" id="KW-0271">Exosome</keyword>
<gene>
    <name evidence="7" type="ORF">AWRI3579_g894</name>
</gene>
<dbReference type="GO" id="GO:0035925">
    <property type="term" value="F:mRNA 3'-UTR AU-rich region binding"/>
    <property type="evidence" value="ECO:0007669"/>
    <property type="project" value="TreeGrafter"/>
</dbReference>
<dbReference type="STRING" id="56408.A0A1E5RMZ7"/>
<dbReference type="PANTHER" id="PTHR11097">
    <property type="entry name" value="EXOSOME COMPLEX EXONUCLEASE RIBOSOMAL RNA PROCESSING PROTEIN"/>
    <property type="match status" value="1"/>
</dbReference>
<reference evidence="8" key="1">
    <citation type="journal article" date="2016" name="Genome Announc.">
        <title>Genome sequences of three species of Hanseniaspora isolated from spontaneous wine fermentations.</title>
        <authorList>
            <person name="Sternes P.R."/>
            <person name="Lee D."/>
            <person name="Kutyna D.R."/>
            <person name="Borneman A.R."/>
        </authorList>
    </citation>
    <scope>NUCLEOTIDE SEQUENCE [LARGE SCALE GENOMIC DNA]</scope>
    <source>
        <strain evidence="8">AWRI3579</strain>
    </source>
</reference>
<dbReference type="InterPro" id="IPR050590">
    <property type="entry name" value="Exosome_comp_Rrp42_subfam"/>
</dbReference>
<comment type="subcellular location">
    <subcellularLocation>
        <location evidence="1">Cytoplasm</location>
    </subcellularLocation>
    <subcellularLocation>
        <location evidence="2">Nucleus</location>
        <location evidence="2">Nucleolus</location>
    </subcellularLocation>
</comment>
<evidence type="ECO:0000313" key="8">
    <source>
        <dbReference type="Proteomes" id="UP000095728"/>
    </source>
</evidence>
<dbReference type="Proteomes" id="UP000095728">
    <property type="component" value="Unassembled WGS sequence"/>
</dbReference>
<dbReference type="AlphaFoldDB" id="A0A1E5RMZ7"/>
<dbReference type="InterPro" id="IPR036345">
    <property type="entry name" value="ExoRNase_PH_dom2_sf"/>
</dbReference>
<dbReference type="InParanoid" id="A0A1E5RMZ7"/>
<dbReference type="GO" id="GO:0016075">
    <property type="term" value="P:rRNA catabolic process"/>
    <property type="evidence" value="ECO:0007669"/>
    <property type="project" value="TreeGrafter"/>
</dbReference>
<dbReference type="GO" id="GO:0034476">
    <property type="term" value="P:U5 snRNA 3'-end processing"/>
    <property type="evidence" value="ECO:0007669"/>
    <property type="project" value="TreeGrafter"/>
</dbReference>
<dbReference type="GO" id="GO:0005730">
    <property type="term" value="C:nucleolus"/>
    <property type="evidence" value="ECO:0007669"/>
    <property type="project" value="UniProtKB-SubCell"/>
</dbReference>
<evidence type="ECO:0000256" key="1">
    <source>
        <dbReference type="ARBA" id="ARBA00004496"/>
    </source>
</evidence>
<dbReference type="PANTHER" id="PTHR11097:SF8">
    <property type="entry name" value="EXOSOME COMPLEX COMPONENT RRP42"/>
    <property type="match status" value="1"/>
</dbReference>
<evidence type="ECO:0000256" key="4">
    <source>
        <dbReference type="ARBA" id="ARBA00022490"/>
    </source>
</evidence>
<dbReference type="InterPro" id="IPR027408">
    <property type="entry name" value="PNPase/RNase_PH_dom_sf"/>
</dbReference>
<comment type="similarity">
    <text evidence="3">Belongs to the RNase PH family.</text>
</comment>
<evidence type="ECO:0000256" key="5">
    <source>
        <dbReference type="ARBA" id="ARBA00022835"/>
    </source>
</evidence>
<dbReference type="EMBL" id="LPNM01000005">
    <property type="protein sequence ID" value="OEJ88262.1"/>
    <property type="molecule type" value="Genomic_DNA"/>
</dbReference>
<dbReference type="GO" id="GO:0034475">
    <property type="term" value="P:U4 snRNA 3'-end processing"/>
    <property type="evidence" value="ECO:0007669"/>
    <property type="project" value="TreeGrafter"/>
</dbReference>
<dbReference type="GO" id="GO:0071035">
    <property type="term" value="P:nuclear polyadenylation-dependent rRNA catabolic process"/>
    <property type="evidence" value="ECO:0007669"/>
    <property type="project" value="TreeGrafter"/>
</dbReference>
<dbReference type="GO" id="GO:0000177">
    <property type="term" value="C:cytoplasmic exosome (RNase complex)"/>
    <property type="evidence" value="ECO:0007669"/>
    <property type="project" value="UniProtKB-ARBA"/>
</dbReference>
<dbReference type="GO" id="GO:0000467">
    <property type="term" value="P:exonucleolytic trimming to generate mature 3'-end of 5.8S rRNA from tricistronic rRNA transcript (SSU-rRNA, 5.8S rRNA, LSU-rRNA)"/>
    <property type="evidence" value="ECO:0007669"/>
    <property type="project" value="TreeGrafter"/>
</dbReference>
<comment type="caution">
    <text evidence="7">The sequence shown here is derived from an EMBL/GenBank/DDBJ whole genome shotgun (WGS) entry which is preliminary data.</text>
</comment>
<dbReference type="GO" id="GO:0034473">
    <property type="term" value="P:U1 snRNA 3'-end processing"/>
    <property type="evidence" value="ECO:0007669"/>
    <property type="project" value="TreeGrafter"/>
</dbReference>
<keyword evidence="4" id="KW-0963">Cytoplasm</keyword>
<keyword evidence="8" id="KW-1185">Reference proteome</keyword>
<protein>
    <recommendedName>
        <fullName evidence="6">Ribosomal RNA-processing protein 42</fullName>
    </recommendedName>
</protein>
<dbReference type="GO" id="GO:0071038">
    <property type="term" value="P:TRAMP-dependent tRNA surveillance pathway"/>
    <property type="evidence" value="ECO:0007669"/>
    <property type="project" value="TreeGrafter"/>
</dbReference>